<protein>
    <submittedName>
        <fullName evidence="1">Uncharacterized protein</fullName>
    </submittedName>
</protein>
<dbReference type="Proteomes" id="UP001521785">
    <property type="component" value="Unassembled WGS sequence"/>
</dbReference>
<proteinExistence type="predicted"/>
<gene>
    <name evidence="1" type="ORF">SLS60_001768</name>
</gene>
<dbReference type="EMBL" id="JAKJXO020000002">
    <property type="protein sequence ID" value="KAL1610103.1"/>
    <property type="molecule type" value="Genomic_DNA"/>
</dbReference>
<sequence>MFYLTTFVICATDVADAEKKAAILFAETESRGWRIVLPNARDWRPNINDLRLDKLFVGVGPIAWSQDVTVASQIFSTNTLLDRALLSFGKTAAIETAPLSLQPQWAFATLNCVRKYTMWGKKLLVRQ</sequence>
<evidence type="ECO:0000313" key="2">
    <source>
        <dbReference type="Proteomes" id="UP001521785"/>
    </source>
</evidence>
<keyword evidence="2" id="KW-1185">Reference proteome</keyword>
<name>A0ABR3S0A6_9PLEO</name>
<comment type="caution">
    <text evidence="1">The sequence shown here is derived from an EMBL/GenBank/DDBJ whole genome shotgun (WGS) entry which is preliminary data.</text>
</comment>
<evidence type="ECO:0000313" key="1">
    <source>
        <dbReference type="EMBL" id="KAL1610103.1"/>
    </source>
</evidence>
<accession>A0ABR3S0A6</accession>
<reference evidence="1 2" key="1">
    <citation type="submission" date="2024-02" db="EMBL/GenBank/DDBJ databases">
        <title>De novo assembly and annotation of 12 fungi associated with fruit tree decline syndrome in Ontario, Canada.</title>
        <authorList>
            <person name="Sulman M."/>
            <person name="Ellouze W."/>
            <person name="Ilyukhin E."/>
        </authorList>
    </citation>
    <scope>NUCLEOTIDE SEQUENCE [LARGE SCALE GENOMIC DNA]</scope>
    <source>
        <strain evidence="1 2">M42-189</strain>
    </source>
</reference>
<organism evidence="1 2">
    <name type="scientific">Paraconiothyrium brasiliense</name>
    <dbReference type="NCBI Taxonomy" id="300254"/>
    <lineage>
        <taxon>Eukaryota</taxon>
        <taxon>Fungi</taxon>
        <taxon>Dikarya</taxon>
        <taxon>Ascomycota</taxon>
        <taxon>Pezizomycotina</taxon>
        <taxon>Dothideomycetes</taxon>
        <taxon>Pleosporomycetidae</taxon>
        <taxon>Pleosporales</taxon>
        <taxon>Massarineae</taxon>
        <taxon>Didymosphaeriaceae</taxon>
        <taxon>Paraconiothyrium</taxon>
    </lineage>
</organism>